<dbReference type="EMBL" id="CP071527">
    <property type="protein sequence ID" value="USQ12705.1"/>
    <property type="molecule type" value="Genomic_DNA"/>
</dbReference>
<feature type="compositionally biased region" description="Polar residues" evidence="1">
    <location>
        <begin position="64"/>
        <end position="75"/>
    </location>
</feature>
<keyword evidence="3" id="KW-1185">Reference proteome</keyword>
<evidence type="ECO:0000256" key="1">
    <source>
        <dbReference type="SAM" id="MobiDB-lite"/>
    </source>
</evidence>
<protein>
    <submittedName>
        <fullName evidence="2">Uncharacterized protein</fullName>
    </submittedName>
</protein>
<sequence length="84" mass="9450">MAISNISQAKTITVINNYLKWHNLPVHWNNTGVCNGLAVVHVHYALQGKEDVFFKMLHKISAMSQGDFSQSTVNDSPEEDLDHL</sequence>
<evidence type="ECO:0000313" key="3">
    <source>
        <dbReference type="Proteomes" id="UP001057474"/>
    </source>
</evidence>
<dbReference type="RefSeq" id="WP_252578915.1">
    <property type="nucleotide sequence ID" value="NZ_CP071527.1"/>
</dbReference>
<reference evidence="2" key="1">
    <citation type="submission" date="2021-03" db="EMBL/GenBank/DDBJ databases">
        <title>Legionella lytica PCM 2298.</title>
        <authorList>
            <person name="Koper P."/>
        </authorList>
    </citation>
    <scope>NUCLEOTIDE SEQUENCE</scope>
    <source>
        <strain evidence="2">PCM 2298</strain>
    </source>
</reference>
<name>A0ABY4Y514_9GAMM</name>
<feature type="region of interest" description="Disordered" evidence="1">
    <location>
        <begin position="64"/>
        <end position="84"/>
    </location>
</feature>
<accession>A0ABY4Y514</accession>
<evidence type="ECO:0000313" key="2">
    <source>
        <dbReference type="EMBL" id="USQ12705.1"/>
    </source>
</evidence>
<gene>
    <name evidence="2" type="ORF">J2N86_08265</name>
</gene>
<proteinExistence type="predicted"/>
<organism evidence="2 3">
    <name type="scientific">Legionella lytica</name>
    <dbReference type="NCBI Taxonomy" id="96232"/>
    <lineage>
        <taxon>Bacteria</taxon>
        <taxon>Pseudomonadati</taxon>
        <taxon>Pseudomonadota</taxon>
        <taxon>Gammaproteobacteria</taxon>
        <taxon>Legionellales</taxon>
        <taxon>Legionellaceae</taxon>
        <taxon>Legionella</taxon>
    </lineage>
</organism>
<dbReference type="Proteomes" id="UP001057474">
    <property type="component" value="Chromosome"/>
</dbReference>